<proteinExistence type="predicted"/>
<evidence type="ECO:0000256" key="1">
    <source>
        <dbReference type="SAM" id="MobiDB-lite"/>
    </source>
</evidence>
<feature type="region of interest" description="Disordered" evidence="1">
    <location>
        <begin position="17"/>
        <end position="41"/>
    </location>
</feature>
<dbReference type="AlphaFoldDB" id="A0A8S1J5H5"/>
<organism evidence="2 3">
    <name type="scientific">Ostreobium quekettii</name>
    <dbReference type="NCBI Taxonomy" id="121088"/>
    <lineage>
        <taxon>Eukaryota</taxon>
        <taxon>Viridiplantae</taxon>
        <taxon>Chlorophyta</taxon>
        <taxon>core chlorophytes</taxon>
        <taxon>Ulvophyceae</taxon>
        <taxon>TCBD clade</taxon>
        <taxon>Bryopsidales</taxon>
        <taxon>Ostreobineae</taxon>
        <taxon>Ostreobiaceae</taxon>
        <taxon>Ostreobium</taxon>
    </lineage>
</organism>
<feature type="compositionally biased region" description="Basic and acidic residues" evidence="1">
    <location>
        <begin position="75"/>
        <end position="96"/>
    </location>
</feature>
<comment type="caution">
    <text evidence="2">The sequence shown here is derived from an EMBL/GenBank/DDBJ whole genome shotgun (WGS) entry which is preliminary data.</text>
</comment>
<accession>A0A8S1J5H5</accession>
<sequence>MELDSLRTRLAHLGVDVQPTSRNYPATADRSSKARGGDSLIQDQDRVCEDVMDVLQRCHQVDVAHSAPNIPSAHPGDRNNKGAKDSRREEDKEKTALSKPPKYRIRRSVLHTGQRMKSKAVHTPLGSVLAQYREAEEQWTREKAALRRDAFAHRRRANKFEIEVKKFQSMLQHKTMDVKALKTALANRDSQLVELHKRISELEQGQTKVQEEAAHQVSDLATERDELRTLLAAMLKRLECVDEFVHRTAASSSVMEDRVRAIEQERLRAVAEASKASGLEQELLGAKTQLHLQKKMLKKVSDIHLKKNREQKKAIRDALEGSHPNPLDLAPCLSDGDNCDRLEADDYEESLARDLRGDIPPSIQSILGR</sequence>
<protein>
    <submittedName>
        <fullName evidence="2">Uncharacterized protein</fullName>
    </submittedName>
</protein>
<dbReference type="Proteomes" id="UP000708148">
    <property type="component" value="Unassembled WGS sequence"/>
</dbReference>
<reference evidence="2" key="1">
    <citation type="submission" date="2020-12" db="EMBL/GenBank/DDBJ databases">
        <authorList>
            <person name="Iha C."/>
        </authorList>
    </citation>
    <scope>NUCLEOTIDE SEQUENCE</scope>
</reference>
<name>A0A8S1J5H5_9CHLO</name>
<dbReference type="EMBL" id="CAJHUC010000882">
    <property type="protein sequence ID" value="CAD7698757.1"/>
    <property type="molecule type" value="Genomic_DNA"/>
</dbReference>
<gene>
    <name evidence="2" type="ORF">OSTQU699_LOCUS4116</name>
</gene>
<feature type="region of interest" description="Disordered" evidence="1">
    <location>
        <begin position="65"/>
        <end position="102"/>
    </location>
</feature>
<evidence type="ECO:0000313" key="2">
    <source>
        <dbReference type="EMBL" id="CAD7698757.1"/>
    </source>
</evidence>
<keyword evidence="3" id="KW-1185">Reference proteome</keyword>
<dbReference type="OrthoDB" id="541553at2759"/>
<evidence type="ECO:0000313" key="3">
    <source>
        <dbReference type="Proteomes" id="UP000708148"/>
    </source>
</evidence>